<evidence type="ECO:0000256" key="2">
    <source>
        <dbReference type="ARBA" id="ARBA00010617"/>
    </source>
</evidence>
<dbReference type="PROSITE" id="PS00086">
    <property type="entry name" value="CYTOCHROME_P450"/>
    <property type="match status" value="1"/>
</dbReference>
<evidence type="ECO:0000313" key="11">
    <source>
        <dbReference type="WBParaSite" id="PSAMB.scaffold7082size8262.g29570.t1"/>
    </source>
</evidence>
<dbReference type="WBParaSite" id="PSAMB.scaffold7082size8262.g29570.t1">
    <property type="protein sequence ID" value="PSAMB.scaffold7082size8262.g29570.t1"/>
    <property type="gene ID" value="PSAMB.scaffold7082size8262.g29570"/>
</dbReference>
<accession>A0A914XCZ2</accession>
<evidence type="ECO:0000256" key="5">
    <source>
        <dbReference type="ARBA" id="ARBA00023002"/>
    </source>
</evidence>
<dbReference type="InterPro" id="IPR001128">
    <property type="entry name" value="Cyt_P450"/>
</dbReference>
<dbReference type="PANTHER" id="PTHR24292">
    <property type="entry name" value="CYTOCHROME P450"/>
    <property type="match status" value="1"/>
</dbReference>
<dbReference type="PRINTS" id="PR00385">
    <property type="entry name" value="P450"/>
</dbReference>
<dbReference type="AlphaFoldDB" id="A0A914XCZ2"/>
<organism evidence="10 11">
    <name type="scientific">Plectus sambesii</name>
    <dbReference type="NCBI Taxonomy" id="2011161"/>
    <lineage>
        <taxon>Eukaryota</taxon>
        <taxon>Metazoa</taxon>
        <taxon>Ecdysozoa</taxon>
        <taxon>Nematoda</taxon>
        <taxon>Chromadorea</taxon>
        <taxon>Plectida</taxon>
        <taxon>Plectina</taxon>
        <taxon>Plectoidea</taxon>
        <taxon>Plectidae</taxon>
        <taxon>Plectus</taxon>
    </lineage>
</organism>
<evidence type="ECO:0000256" key="3">
    <source>
        <dbReference type="ARBA" id="ARBA00022617"/>
    </source>
</evidence>
<keyword evidence="7 9" id="KW-0503">Monooxygenase</keyword>
<comment type="similarity">
    <text evidence="2 9">Belongs to the cytochrome P450 family.</text>
</comment>
<dbReference type="Pfam" id="PF00067">
    <property type="entry name" value="p450"/>
    <property type="match status" value="1"/>
</dbReference>
<evidence type="ECO:0000256" key="8">
    <source>
        <dbReference type="PIRSR" id="PIRSR602401-1"/>
    </source>
</evidence>
<dbReference type="InterPro" id="IPR002401">
    <property type="entry name" value="Cyt_P450_E_grp-I"/>
</dbReference>
<evidence type="ECO:0000256" key="4">
    <source>
        <dbReference type="ARBA" id="ARBA00022723"/>
    </source>
</evidence>
<reference evidence="11" key="1">
    <citation type="submission" date="2022-11" db="UniProtKB">
        <authorList>
            <consortium name="WormBaseParasite"/>
        </authorList>
    </citation>
    <scope>IDENTIFICATION</scope>
</reference>
<dbReference type="PANTHER" id="PTHR24292:SF102">
    <property type="entry name" value="CYTOCHROME P450 FAMILY-RELATED"/>
    <property type="match status" value="1"/>
</dbReference>
<protein>
    <submittedName>
        <fullName evidence="11">Cytochrome P450</fullName>
    </submittedName>
</protein>
<proteinExistence type="inferred from homology"/>
<evidence type="ECO:0000256" key="9">
    <source>
        <dbReference type="RuleBase" id="RU000461"/>
    </source>
</evidence>
<keyword evidence="6 8" id="KW-0408">Iron</keyword>
<comment type="cofactor">
    <cofactor evidence="1 8">
        <name>heme</name>
        <dbReference type="ChEBI" id="CHEBI:30413"/>
    </cofactor>
</comment>
<dbReference type="GO" id="GO:0016705">
    <property type="term" value="F:oxidoreductase activity, acting on paired donors, with incorporation or reduction of molecular oxygen"/>
    <property type="evidence" value="ECO:0007669"/>
    <property type="project" value="InterPro"/>
</dbReference>
<keyword evidence="3 8" id="KW-0349">Heme</keyword>
<feature type="binding site" description="axial binding residue" evidence="8">
    <location>
        <position position="239"/>
    </location>
    <ligand>
        <name>heme</name>
        <dbReference type="ChEBI" id="CHEBI:30413"/>
    </ligand>
    <ligandPart>
        <name>Fe</name>
        <dbReference type="ChEBI" id="CHEBI:18248"/>
    </ligandPart>
</feature>
<dbReference type="InterPro" id="IPR017972">
    <property type="entry name" value="Cyt_P450_CS"/>
</dbReference>
<keyword evidence="5 9" id="KW-0560">Oxidoreductase</keyword>
<evidence type="ECO:0000256" key="6">
    <source>
        <dbReference type="ARBA" id="ARBA00023004"/>
    </source>
</evidence>
<dbReference type="GO" id="GO:0005506">
    <property type="term" value="F:iron ion binding"/>
    <property type="evidence" value="ECO:0007669"/>
    <property type="project" value="InterPro"/>
</dbReference>
<dbReference type="InterPro" id="IPR050476">
    <property type="entry name" value="Insect_CytP450_Detox"/>
</dbReference>
<keyword evidence="4 8" id="KW-0479">Metal-binding</keyword>
<dbReference type="GO" id="GO:0020037">
    <property type="term" value="F:heme binding"/>
    <property type="evidence" value="ECO:0007669"/>
    <property type="project" value="InterPro"/>
</dbReference>
<dbReference type="Proteomes" id="UP000887566">
    <property type="component" value="Unplaced"/>
</dbReference>
<keyword evidence="10" id="KW-1185">Reference proteome</keyword>
<name>A0A914XCZ2_9BILA</name>
<evidence type="ECO:0000256" key="7">
    <source>
        <dbReference type="ARBA" id="ARBA00023033"/>
    </source>
</evidence>
<dbReference type="Gene3D" id="1.10.630.10">
    <property type="entry name" value="Cytochrome P450"/>
    <property type="match status" value="1"/>
</dbReference>
<dbReference type="GO" id="GO:0004497">
    <property type="term" value="F:monooxygenase activity"/>
    <property type="evidence" value="ECO:0007669"/>
    <property type="project" value="UniProtKB-KW"/>
</dbReference>
<dbReference type="SUPFAM" id="SSF48264">
    <property type="entry name" value="Cytochrome P450"/>
    <property type="match status" value="1"/>
</dbReference>
<evidence type="ECO:0000313" key="10">
    <source>
        <dbReference type="Proteomes" id="UP000887566"/>
    </source>
</evidence>
<dbReference type="PRINTS" id="PR00463">
    <property type="entry name" value="EP450I"/>
</dbReference>
<dbReference type="InterPro" id="IPR036396">
    <property type="entry name" value="Cyt_P450_sf"/>
</dbReference>
<evidence type="ECO:0000256" key="1">
    <source>
        <dbReference type="ARBA" id="ARBA00001971"/>
    </source>
</evidence>
<sequence length="302" mass="34454">MPSPERNVLMQLSSIFPEIGGACAELNAKLSSGGQSETWLFKQLSAVIEQRKAAMQEFEGNNDALQLLLNPRQSSSLNPESQRRNSLTDREIANNCFAFLLAGYETTSTALAFSAWLLAKNSSKQSILQEEIDEHLGSQEREGWYEKVMKLPYLDAVFHEALRMYPPITFFVNRTCVRACEIDGVKFEPGVQVSVPIWTIHHDPEVWPEPEKFKPERFYKNKDYHPMAWLPFGAGPRNCVGMRFGEMQFKMALARLMSRFSLELGPESQDPLPVRNPTAMLNTDRVVLKVSERKIDVNQNYF</sequence>